<dbReference type="Gene3D" id="2.60.40.1730">
    <property type="entry name" value="tricorn interacting facor f3 domain"/>
    <property type="match status" value="1"/>
</dbReference>
<organism evidence="4 5">
    <name type="scientific">Pseudochryseolinea flava</name>
    <dbReference type="NCBI Taxonomy" id="2059302"/>
    <lineage>
        <taxon>Bacteria</taxon>
        <taxon>Pseudomonadati</taxon>
        <taxon>Bacteroidota</taxon>
        <taxon>Cytophagia</taxon>
        <taxon>Cytophagales</taxon>
        <taxon>Fulvivirgaceae</taxon>
        <taxon>Pseudochryseolinea</taxon>
    </lineage>
</organism>
<keyword evidence="2" id="KW-0862">Zinc</keyword>
<dbReference type="OrthoDB" id="100605at2"/>
<evidence type="ECO:0000256" key="1">
    <source>
        <dbReference type="PIRSR" id="PIRSR634015-1"/>
    </source>
</evidence>
<dbReference type="Proteomes" id="UP000251889">
    <property type="component" value="Unassembled WGS sequence"/>
</dbReference>
<dbReference type="Gene3D" id="1.10.390.10">
    <property type="entry name" value="Neutral Protease Domain 2"/>
    <property type="match status" value="1"/>
</dbReference>
<dbReference type="CDD" id="cd09603">
    <property type="entry name" value="M1_APN_like"/>
    <property type="match status" value="1"/>
</dbReference>
<dbReference type="GO" id="GO:0008270">
    <property type="term" value="F:zinc ion binding"/>
    <property type="evidence" value="ECO:0007669"/>
    <property type="project" value="InterPro"/>
</dbReference>
<keyword evidence="2" id="KW-0479">Metal-binding</keyword>
<dbReference type="PANTHER" id="PTHR45726">
    <property type="entry name" value="LEUKOTRIENE A-4 HYDROLASE"/>
    <property type="match status" value="1"/>
</dbReference>
<dbReference type="SUPFAM" id="SSF49464">
    <property type="entry name" value="Carboxypeptidase regulatory domain-like"/>
    <property type="match status" value="1"/>
</dbReference>
<dbReference type="Pfam" id="PF01433">
    <property type="entry name" value="Peptidase_M1"/>
    <property type="match status" value="1"/>
</dbReference>
<name>A0A364Y7F0_9BACT</name>
<dbReference type="InterPro" id="IPR042097">
    <property type="entry name" value="Aminopeptidase_N-like_N_sf"/>
</dbReference>
<dbReference type="SUPFAM" id="SSF55486">
    <property type="entry name" value="Metalloproteases ('zincins'), catalytic domain"/>
    <property type="match status" value="1"/>
</dbReference>
<dbReference type="AlphaFoldDB" id="A0A364Y7F0"/>
<evidence type="ECO:0000313" key="5">
    <source>
        <dbReference type="Proteomes" id="UP000251889"/>
    </source>
</evidence>
<dbReference type="Pfam" id="PF13715">
    <property type="entry name" value="CarbopepD_reg_2"/>
    <property type="match status" value="1"/>
</dbReference>
<dbReference type="InterPro" id="IPR014782">
    <property type="entry name" value="Peptidase_M1_dom"/>
</dbReference>
<dbReference type="EMBL" id="QMFY01000001">
    <property type="protein sequence ID" value="RAW02870.1"/>
    <property type="molecule type" value="Genomic_DNA"/>
</dbReference>
<feature type="binding site" evidence="2">
    <location>
        <position position="741"/>
    </location>
    <ligand>
        <name>Zn(2+)</name>
        <dbReference type="ChEBI" id="CHEBI:29105"/>
        <note>catalytic</note>
    </ligand>
</feature>
<dbReference type="SUPFAM" id="SSF63737">
    <property type="entry name" value="Leukotriene A4 hydrolase N-terminal domain"/>
    <property type="match status" value="1"/>
</dbReference>
<dbReference type="InterPro" id="IPR034015">
    <property type="entry name" value="M1_LTA4H"/>
</dbReference>
<dbReference type="RefSeq" id="WP_112745085.1">
    <property type="nucleotide sequence ID" value="NZ_QMFY01000001.1"/>
</dbReference>
<comment type="cofactor">
    <cofactor evidence="2">
        <name>Zn(2+)</name>
        <dbReference type="ChEBI" id="CHEBI:29105"/>
    </cofactor>
    <text evidence="2">Binds 1 zinc ion per subunit.</text>
</comment>
<feature type="binding site" evidence="2">
    <location>
        <position position="760"/>
    </location>
    <ligand>
        <name>Zn(2+)</name>
        <dbReference type="ChEBI" id="CHEBI:29105"/>
        <note>catalytic</note>
    </ligand>
</feature>
<sequence>MKRIIILCLIAFVCSRSMYGQEKYVTITGRILDAQTKKGLPFANLYLKKSGAGTATNAEGEFVFKIQQSDLPDTLQISCIGYTTLNTTQHVDRQTLNIELQPAVVTLAAVNVNVQSGLDIIKDALQHIPQNYDTSAVQFTAFYREQIVLGDFELNFNEAVLDIYRPFKASEKLNDQIRILKGRKKSIDFGKEAQLYYWISGISNGARGSLSEDLIKYREAKNSPFNPSNFRHYDYDYVETINEGTRNIIVIDIVPKPKARKGYLRTKVFLDEKSLAVMRYNFELTSRGRRMVSRKDKGVAYAIMSKVVGASLEYDKFQYTIAYQEHQGKWYLNRVTRHWEMLVDSRRRGWQDRLWRADMDLIMTDLKTENPEPITTGDIGKLEGSMKSFIGSDFDEKFWENYNYIKSEKMDSIRRNDIGRLPNVDSTKQHSKPISNRINGFTRADTLRGKLTPMRTCYDVNFYHLDVVIDLDEHAVKGSNTIRFKTITPFTRMQIDLYENMKINRIEHRGKTLAFERAYNAVFVDFPKPFTIGEQSEITVYYEGIPQVPDFNIPMHGGILWDQDSLGNPWLQVVCQGSGASLWWPNKDHQSDEPDSMKIWITVPAEFTEISNGRLIRKSPMPNNHTRYEWFVSYPINNYNATFSIGKYVHFSDHYISGDTLTIDYYVMPYNLTRAKRMFKQVIPMLRTFEKYFGKYPFPRDGFTLVESLYPMEHQSGVCIGKITAENSSDTHPLMWHESAHEWWGNAITTKDIADMWIHEAFATYAETIIIEDWFGREDANVSMLDQMDAVIGEEPVTGVYGVNHIHYNIGDMYSKASLMLHTFRNILDNDSRWIRLLHGIMDRFKYKTITAQELITFINQETKTDYTYFFDQYLHFVDIPRLQIELKEIGNNLQVKYRWEADVKNFRMPVKATQAEGRFAFIFPTPEWKTMTLKNVGLEEFDVDDENFYIDVHIE</sequence>
<feature type="binding site" evidence="2">
    <location>
        <position position="737"/>
    </location>
    <ligand>
        <name>Zn(2+)</name>
        <dbReference type="ChEBI" id="CHEBI:29105"/>
        <note>catalytic</note>
    </ligand>
</feature>
<protein>
    <recommendedName>
        <fullName evidence="3">Peptidase M1 membrane alanine aminopeptidase domain-containing protein</fullName>
    </recommendedName>
</protein>
<comment type="caution">
    <text evidence="4">The sequence shown here is derived from an EMBL/GenBank/DDBJ whole genome shotgun (WGS) entry which is preliminary data.</text>
</comment>
<dbReference type="PANTHER" id="PTHR45726:SF3">
    <property type="entry name" value="LEUKOTRIENE A-4 HYDROLASE"/>
    <property type="match status" value="1"/>
</dbReference>
<gene>
    <name evidence="4" type="ORF">DQQ10_01815</name>
</gene>
<accession>A0A364Y7F0</accession>
<evidence type="ECO:0000256" key="2">
    <source>
        <dbReference type="PIRSR" id="PIRSR634015-3"/>
    </source>
</evidence>
<evidence type="ECO:0000259" key="3">
    <source>
        <dbReference type="Pfam" id="PF01433"/>
    </source>
</evidence>
<proteinExistence type="predicted"/>
<reference evidence="4 5" key="1">
    <citation type="submission" date="2018-06" db="EMBL/GenBank/DDBJ databases">
        <title>Chryseolinea flavus sp. nov., a member of the phylum Bacteroidetes isolated from soil.</title>
        <authorList>
            <person name="Li Y."/>
            <person name="Wang J."/>
        </authorList>
    </citation>
    <scope>NUCLEOTIDE SEQUENCE [LARGE SCALE GENOMIC DNA]</scope>
    <source>
        <strain evidence="4 5">SDU1-6</strain>
    </source>
</reference>
<dbReference type="InterPro" id="IPR027268">
    <property type="entry name" value="Peptidase_M4/M1_CTD_sf"/>
</dbReference>
<dbReference type="Gene3D" id="2.60.40.1120">
    <property type="entry name" value="Carboxypeptidase-like, regulatory domain"/>
    <property type="match status" value="1"/>
</dbReference>
<dbReference type="InterPro" id="IPR008969">
    <property type="entry name" value="CarboxyPept-like_regulatory"/>
</dbReference>
<keyword evidence="5" id="KW-1185">Reference proteome</keyword>
<feature type="active site" description="Proton acceptor" evidence="1">
    <location>
        <position position="738"/>
    </location>
</feature>
<dbReference type="GO" id="GO:0008237">
    <property type="term" value="F:metallopeptidase activity"/>
    <property type="evidence" value="ECO:0007669"/>
    <property type="project" value="InterPro"/>
</dbReference>
<evidence type="ECO:0000313" key="4">
    <source>
        <dbReference type="EMBL" id="RAW02870.1"/>
    </source>
</evidence>
<feature type="domain" description="Peptidase M1 membrane alanine aminopeptidase" evidence="3">
    <location>
        <begin position="724"/>
        <end position="874"/>
    </location>
</feature>
<feature type="active site" description="Proton donor" evidence="1">
    <location>
        <position position="814"/>
    </location>
</feature>